<dbReference type="PANTHER" id="PTHR11655">
    <property type="entry name" value="60S/50S RIBOSOMAL PROTEIN L6/L9"/>
    <property type="match status" value="1"/>
</dbReference>
<keyword evidence="3 6" id="KW-0694">RNA-binding</keyword>
<dbReference type="AlphaFoldDB" id="A0A2M7XCP5"/>
<dbReference type="NCBIfam" id="TIGR03654">
    <property type="entry name" value="L6_bact"/>
    <property type="match status" value="1"/>
</dbReference>
<dbReference type="Gene3D" id="3.90.930.12">
    <property type="entry name" value="Ribosomal protein L6, alpha-beta domain"/>
    <property type="match status" value="2"/>
</dbReference>
<dbReference type="GO" id="GO:0003735">
    <property type="term" value="F:structural constituent of ribosome"/>
    <property type="evidence" value="ECO:0007669"/>
    <property type="project" value="UniProtKB-UniRule"/>
</dbReference>
<evidence type="ECO:0000256" key="6">
    <source>
        <dbReference type="HAMAP-Rule" id="MF_01365"/>
    </source>
</evidence>
<dbReference type="PRINTS" id="PR00059">
    <property type="entry name" value="RIBOSOMALL6"/>
</dbReference>
<dbReference type="InterPro" id="IPR019906">
    <property type="entry name" value="Ribosomal_uL6_bac-type"/>
</dbReference>
<evidence type="ECO:0000313" key="11">
    <source>
        <dbReference type="Proteomes" id="UP000229385"/>
    </source>
</evidence>
<protein>
    <recommendedName>
        <fullName evidence="6">Large ribosomal subunit protein uL6</fullName>
    </recommendedName>
</protein>
<dbReference type="GO" id="GO:0002181">
    <property type="term" value="P:cytoplasmic translation"/>
    <property type="evidence" value="ECO:0007669"/>
    <property type="project" value="TreeGrafter"/>
</dbReference>
<dbReference type="Proteomes" id="UP000229385">
    <property type="component" value="Unassembled WGS sequence"/>
</dbReference>
<keyword evidence="4 6" id="KW-0689">Ribosomal protein</keyword>
<dbReference type="PIRSF" id="PIRSF002162">
    <property type="entry name" value="Ribosomal_L6"/>
    <property type="match status" value="1"/>
</dbReference>
<reference evidence="11" key="1">
    <citation type="submission" date="2017-09" db="EMBL/GenBank/DDBJ databases">
        <title>Depth-based differentiation of microbial function through sediment-hosted aquifers and enrichment of novel symbionts in the deep terrestrial subsurface.</title>
        <authorList>
            <person name="Probst A.J."/>
            <person name="Ladd B."/>
            <person name="Jarett J.K."/>
            <person name="Geller-Mcgrath D.E."/>
            <person name="Sieber C.M.K."/>
            <person name="Emerson J.B."/>
            <person name="Anantharaman K."/>
            <person name="Thomas B.C."/>
            <person name="Malmstrom R."/>
            <person name="Stieglmeier M."/>
            <person name="Klingl A."/>
            <person name="Woyke T."/>
            <person name="Ryan C.M."/>
            <person name="Banfield J.F."/>
        </authorList>
    </citation>
    <scope>NUCLEOTIDE SEQUENCE [LARGE SCALE GENOMIC DNA]</scope>
</reference>
<dbReference type="GO" id="GO:0019843">
    <property type="term" value="F:rRNA binding"/>
    <property type="evidence" value="ECO:0007669"/>
    <property type="project" value="UniProtKB-UniRule"/>
</dbReference>
<dbReference type="InterPro" id="IPR020040">
    <property type="entry name" value="Ribosomal_uL6_a/b-dom"/>
</dbReference>
<keyword evidence="2 6" id="KW-0699">rRNA-binding</keyword>
<comment type="similarity">
    <text evidence="1 6 7">Belongs to the universal ribosomal protein uL6 family.</text>
</comment>
<dbReference type="Pfam" id="PF00347">
    <property type="entry name" value="Ribosomal_L6"/>
    <property type="match status" value="2"/>
</dbReference>
<keyword evidence="5 6" id="KW-0687">Ribonucleoprotein</keyword>
<dbReference type="InterPro" id="IPR002358">
    <property type="entry name" value="Ribosomal_uL6_CS"/>
</dbReference>
<dbReference type="GO" id="GO:0022625">
    <property type="term" value="C:cytosolic large ribosomal subunit"/>
    <property type="evidence" value="ECO:0007669"/>
    <property type="project" value="UniProtKB-UniRule"/>
</dbReference>
<name>A0A2M7XCP5_9BACT</name>
<evidence type="ECO:0000256" key="8">
    <source>
        <dbReference type="RuleBase" id="RU003870"/>
    </source>
</evidence>
<evidence type="ECO:0000313" key="10">
    <source>
        <dbReference type="EMBL" id="PJA45658.1"/>
    </source>
</evidence>
<evidence type="ECO:0000256" key="2">
    <source>
        <dbReference type="ARBA" id="ARBA00022730"/>
    </source>
</evidence>
<dbReference type="FunFam" id="3.90.930.12:FF:000001">
    <property type="entry name" value="50S ribosomal protein L6"/>
    <property type="match status" value="1"/>
</dbReference>
<gene>
    <name evidence="6" type="primary">rplF</name>
    <name evidence="10" type="ORF">CO174_02000</name>
</gene>
<evidence type="ECO:0000256" key="1">
    <source>
        <dbReference type="ARBA" id="ARBA00009356"/>
    </source>
</evidence>
<comment type="caution">
    <text evidence="10">The sequence shown here is derived from an EMBL/GenBank/DDBJ whole genome shotgun (WGS) entry which is preliminary data.</text>
</comment>
<evidence type="ECO:0000256" key="4">
    <source>
        <dbReference type="ARBA" id="ARBA00022980"/>
    </source>
</evidence>
<dbReference type="InterPro" id="IPR036789">
    <property type="entry name" value="Ribosomal_uL6-like_a/b-dom_sf"/>
</dbReference>
<dbReference type="EMBL" id="PFWU01000026">
    <property type="protein sequence ID" value="PJA45658.1"/>
    <property type="molecule type" value="Genomic_DNA"/>
</dbReference>
<proteinExistence type="inferred from homology"/>
<dbReference type="PROSITE" id="PS00525">
    <property type="entry name" value="RIBOSOMAL_L6_1"/>
    <property type="match status" value="1"/>
</dbReference>
<feature type="domain" description="Large ribosomal subunit protein uL6 alpha-beta" evidence="9">
    <location>
        <begin position="11"/>
        <end position="87"/>
    </location>
</feature>
<accession>A0A2M7XCP5</accession>
<dbReference type="HAMAP" id="MF_01365_B">
    <property type="entry name" value="Ribosomal_uL6_B"/>
    <property type="match status" value="1"/>
</dbReference>
<sequence>MSRVGKKPIIIPSGVELTLEGNTVTVKGPKGTLTRTIHPLIQMSLIDGEAGKEVTMTVGNETEKNERAQWGTARSLIANMVQGVTEGFSKQLEVNGVGYRVKLSGKTIVLNVGFSHEVPFPLPEGMEAQVEGNIITLTSTDKQLVGEVAANIRKIRKPEPYKGKGIKYMDEVIRRKAGKSQKAGE</sequence>
<comment type="subunit">
    <text evidence="6">Part of the 50S ribosomal subunit.</text>
</comment>
<dbReference type="FunFam" id="3.90.930.12:FF:000002">
    <property type="entry name" value="50S ribosomal protein L6"/>
    <property type="match status" value="1"/>
</dbReference>
<dbReference type="PANTHER" id="PTHR11655:SF14">
    <property type="entry name" value="LARGE RIBOSOMAL SUBUNIT PROTEIN UL6M"/>
    <property type="match status" value="1"/>
</dbReference>
<organism evidence="10 11">
    <name type="scientific">Candidatus Uhrbacteria bacterium CG_4_9_14_3_um_filter_50_9</name>
    <dbReference type="NCBI Taxonomy" id="1975035"/>
    <lineage>
        <taxon>Bacteria</taxon>
        <taxon>Candidatus Uhriibacteriota</taxon>
    </lineage>
</organism>
<evidence type="ECO:0000256" key="3">
    <source>
        <dbReference type="ARBA" id="ARBA00022884"/>
    </source>
</evidence>
<dbReference type="InterPro" id="IPR000702">
    <property type="entry name" value="Ribosomal_uL6-like"/>
</dbReference>
<comment type="function">
    <text evidence="6 8">This protein binds to the 23S rRNA, and is important in its secondary structure. It is located near the subunit interface in the base of the L7/L12 stalk, and near the tRNA binding site of the peptidyltransferase center.</text>
</comment>
<feature type="domain" description="Large ribosomal subunit protein uL6 alpha-beta" evidence="9">
    <location>
        <begin position="96"/>
        <end position="168"/>
    </location>
</feature>
<evidence type="ECO:0000259" key="9">
    <source>
        <dbReference type="Pfam" id="PF00347"/>
    </source>
</evidence>
<evidence type="ECO:0000256" key="5">
    <source>
        <dbReference type="ARBA" id="ARBA00023274"/>
    </source>
</evidence>
<evidence type="ECO:0000256" key="7">
    <source>
        <dbReference type="RuleBase" id="RU003869"/>
    </source>
</evidence>
<dbReference type="SUPFAM" id="SSF56053">
    <property type="entry name" value="Ribosomal protein L6"/>
    <property type="match status" value="2"/>
</dbReference>